<dbReference type="InterPro" id="IPR011990">
    <property type="entry name" value="TPR-like_helical_dom_sf"/>
</dbReference>
<keyword evidence="2 3" id="KW-0802">TPR repeat</keyword>
<feature type="transmembrane region" description="Helical" evidence="4">
    <location>
        <begin position="173"/>
        <end position="198"/>
    </location>
</feature>
<dbReference type="PANTHER" id="PTHR44227:SF3">
    <property type="entry name" value="PROTEIN O-MANNOSYL-TRANSFERASE TMTC4"/>
    <property type="match status" value="1"/>
</dbReference>
<name>A0A2S6HIN9_9GAMM</name>
<keyword evidence="4" id="KW-0472">Membrane</keyword>
<feature type="transmembrane region" description="Helical" evidence="4">
    <location>
        <begin position="381"/>
        <end position="399"/>
    </location>
</feature>
<feature type="transmembrane region" description="Helical" evidence="4">
    <location>
        <begin position="113"/>
        <end position="137"/>
    </location>
</feature>
<feature type="transmembrane region" description="Helical" evidence="4">
    <location>
        <begin position="354"/>
        <end position="374"/>
    </location>
</feature>
<evidence type="ECO:0000256" key="1">
    <source>
        <dbReference type="ARBA" id="ARBA00022737"/>
    </source>
</evidence>
<accession>A0A2S6HIN9</accession>
<proteinExistence type="predicted"/>
<feature type="transmembrane region" description="Helical" evidence="4">
    <location>
        <begin position="210"/>
        <end position="229"/>
    </location>
</feature>
<evidence type="ECO:0000313" key="6">
    <source>
        <dbReference type="Proteomes" id="UP000240010"/>
    </source>
</evidence>
<dbReference type="EMBL" id="PTIZ01000002">
    <property type="protein sequence ID" value="PPK77231.1"/>
    <property type="molecule type" value="Genomic_DNA"/>
</dbReference>
<dbReference type="Gene3D" id="1.25.40.10">
    <property type="entry name" value="Tetratricopeptide repeat domain"/>
    <property type="match status" value="1"/>
</dbReference>
<feature type="transmembrane region" description="Helical" evidence="4">
    <location>
        <begin position="299"/>
        <end position="322"/>
    </location>
</feature>
<gene>
    <name evidence="5" type="ORF">B0F87_102342</name>
</gene>
<protein>
    <submittedName>
        <fullName evidence="5">Tetratricopeptide repeat protein</fullName>
    </submittedName>
</protein>
<dbReference type="InterPro" id="IPR052346">
    <property type="entry name" value="O-mannosyl-transferase_TMTC"/>
</dbReference>
<evidence type="ECO:0000256" key="4">
    <source>
        <dbReference type="SAM" id="Phobius"/>
    </source>
</evidence>
<feature type="repeat" description="TPR" evidence="3">
    <location>
        <begin position="464"/>
        <end position="497"/>
    </location>
</feature>
<dbReference type="Pfam" id="PF13181">
    <property type="entry name" value="TPR_8"/>
    <property type="match status" value="3"/>
</dbReference>
<dbReference type="RefSeq" id="WP_104427929.1">
    <property type="nucleotide sequence ID" value="NZ_PTIZ01000002.1"/>
</dbReference>
<feature type="transmembrane region" description="Helical" evidence="4">
    <location>
        <begin position="329"/>
        <end position="348"/>
    </location>
</feature>
<dbReference type="SUPFAM" id="SSF48452">
    <property type="entry name" value="TPR-like"/>
    <property type="match status" value="1"/>
</dbReference>
<reference evidence="5 6" key="1">
    <citation type="submission" date="2018-02" db="EMBL/GenBank/DDBJ databases">
        <title>Subsurface microbial communities from deep shales in Ohio and West Virginia, USA.</title>
        <authorList>
            <person name="Wrighton K."/>
        </authorList>
    </citation>
    <scope>NUCLEOTIDE SEQUENCE [LARGE SCALE GENOMIC DNA]</scope>
    <source>
        <strain evidence="5 6">OWC-DMM</strain>
    </source>
</reference>
<keyword evidence="4" id="KW-0812">Transmembrane</keyword>
<dbReference type="Proteomes" id="UP000240010">
    <property type="component" value="Unassembled WGS sequence"/>
</dbReference>
<comment type="caution">
    <text evidence="5">The sequence shown here is derived from an EMBL/GenBank/DDBJ whole genome shotgun (WGS) entry which is preliminary data.</text>
</comment>
<evidence type="ECO:0000256" key="2">
    <source>
        <dbReference type="ARBA" id="ARBA00022803"/>
    </source>
</evidence>
<evidence type="ECO:0000256" key="3">
    <source>
        <dbReference type="PROSITE-ProRule" id="PRU00339"/>
    </source>
</evidence>
<evidence type="ECO:0000313" key="5">
    <source>
        <dbReference type="EMBL" id="PPK77231.1"/>
    </source>
</evidence>
<sequence>MRTFFSLLTLCLPVTLLYGQFFWNPVVFDDIYFFDGSVHEGYVGKVFSFDLRWLPYATFEWTRALLGLELIWFRLGNLVLHLAETITLFLFLRRLFEQVLSTNNDESSEALSPHWLAFFGALIFALHPVSVYATAYLIQRSTLMATLFALLTWRLFLEGLIRDNYRWLLASTVTYFLAVFSKEQAVMTPAVTIALLLLVNNQPIRQRLMLIWPTFMLYGLIGGFVVFQIKSAHILGQAYELIAANYMSLLGLGFDVQLAYPLSMLTQCFLFFKYLWVWIVPSPAWMSVDMPQAFAMSLWSWPEVAGLIGFILYPIIAVRLLLQKGIKGLLGFALLCPWLLFATELSTIRIQESFVLYRSYLWMAGAFAALPFLCQKLSAKQAAITLTFVALLMMPLSWLRLTTFSHPLLLWDDAARLVENADEKRLGIDRILYNRGTELIRVKHYTEAIADLSKVIELKGYYVGYAYQNRGSAYLESRQYLPALNDINKAIELLPTNKAKLYLGKARTLEGLNDSTAAMQAYKQACLLGLPTACQKTGQSEAPLKPLTEYLLNP</sequence>
<keyword evidence="4" id="KW-1133">Transmembrane helix</keyword>
<dbReference type="PROSITE" id="PS50005">
    <property type="entry name" value="TPR"/>
    <property type="match status" value="1"/>
</dbReference>
<feature type="transmembrane region" description="Helical" evidence="4">
    <location>
        <begin position="258"/>
        <end position="279"/>
    </location>
</feature>
<dbReference type="AlphaFoldDB" id="A0A2S6HIN9"/>
<organism evidence="5 6">
    <name type="scientific">Methylobacter tundripaludum</name>
    <dbReference type="NCBI Taxonomy" id="173365"/>
    <lineage>
        <taxon>Bacteria</taxon>
        <taxon>Pseudomonadati</taxon>
        <taxon>Pseudomonadota</taxon>
        <taxon>Gammaproteobacteria</taxon>
        <taxon>Methylococcales</taxon>
        <taxon>Methylococcaceae</taxon>
        <taxon>Methylobacter</taxon>
    </lineage>
</organism>
<feature type="transmembrane region" description="Helical" evidence="4">
    <location>
        <begin position="71"/>
        <end position="92"/>
    </location>
</feature>
<dbReference type="SMART" id="SM00028">
    <property type="entry name" value="TPR"/>
    <property type="match status" value="3"/>
</dbReference>
<keyword evidence="1" id="KW-0677">Repeat</keyword>
<dbReference type="PANTHER" id="PTHR44227">
    <property type="match status" value="1"/>
</dbReference>
<dbReference type="InterPro" id="IPR019734">
    <property type="entry name" value="TPR_rpt"/>
</dbReference>